<protein>
    <submittedName>
        <fullName evidence="9">Cation transporter</fullName>
    </submittedName>
</protein>
<evidence type="ECO:0000256" key="1">
    <source>
        <dbReference type="ARBA" id="ARBA00004141"/>
    </source>
</evidence>
<organism evidence="9">
    <name type="scientific">OCS116 cluster bacterium</name>
    <dbReference type="NCBI Taxonomy" id="2030921"/>
    <lineage>
        <taxon>Bacteria</taxon>
        <taxon>Pseudomonadati</taxon>
        <taxon>Pseudomonadota</taxon>
        <taxon>Alphaproteobacteria</taxon>
        <taxon>OCS116 cluster</taxon>
    </lineage>
</organism>
<evidence type="ECO:0000256" key="5">
    <source>
        <dbReference type="ARBA" id="ARBA00023136"/>
    </source>
</evidence>
<feature type="transmembrane region" description="Helical" evidence="7">
    <location>
        <begin position="55"/>
        <end position="75"/>
    </location>
</feature>
<comment type="subcellular location">
    <subcellularLocation>
        <location evidence="1">Membrane</location>
        <topology evidence="1">Multi-pass membrane protein</topology>
    </subcellularLocation>
</comment>
<feature type="transmembrane region" description="Helical" evidence="7">
    <location>
        <begin position="110"/>
        <end position="132"/>
    </location>
</feature>
<keyword evidence="3" id="KW-0862">Zinc</keyword>
<dbReference type="PANTHER" id="PTHR11562">
    <property type="entry name" value="CATION EFFLUX PROTEIN/ ZINC TRANSPORTER"/>
    <property type="match status" value="1"/>
</dbReference>
<keyword evidence="3" id="KW-0864">Zinc transport</keyword>
<dbReference type="Pfam" id="PF01545">
    <property type="entry name" value="Cation_efflux"/>
    <property type="match status" value="2"/>
</dbReference>
<dbReference type="InterPro" id="IPR027469">
    <property type="entry name" value="Cation_efflux_TMD_sf"/>
</dbReference>
<proteinExistence type="predicted"/>
<feature type="domain" description="Cation efflux protein transmembrane" evidence="8">
    <location>
        <begin position="23"/>
        <end position="69"/>
    </location>
</feature>
<keyword evidence="3" id="KW-0406">Ion transport</keyword>
<dbReference type="AlphaFoldDB" id="A0A2A4YY95"/>
<dbReference type="SUPFAM" id="SSF161111">
    <property type="entry name" value="Cation efflux protein transmembrane domain-like"/>
    <property type="match status" value="1"/>
</dbReference>
<keyword evidence="5 7" id="KW-0472">Membrane</keyword>
<feature type="compositionally biased region" description="Basic and acidic residues" evidence="6">
    <location>
        <begin position="213"/>
        <end position="227"/>
    </location>
</feature>
<feature type="transmembrane region" description="Helical" evidence="7">
    <location>
        <begin position="21"/>
        <end position="43"/>
    </location>
</feature>
<reference key="1">
    <citation type="submission" date="2017-08" db="EMBL/GenBank/DDBJ databases">
        <title>A dynamic microbial community with high functional redundancy inhabits the cold, oxic subseafloor aquifer.</title>
        <authorList>
            <person name="Tully B.J."/>
            <person name="Wheat C.G."/>
            <person name="Glazer B.T."/>
            <person name="Huber J.A."/>
        </authorList>
    </citation>
    <scope>NUCLEOTIDE SEQUENCE [LARGE SCALE GENOMIC DNA]</scope>
</reference>
<evidence type="ECO:0000256" key="7">
    <source>
        <dbReference type="SAM" id="Phobius"/>
    </source>
</evidence>
<keyword evidence="3" id="KW-0813">Transport</keyword>
<dbReference type="InterPro" id="IPR050681">
    <property type="entry name" value="CDF/SLC30A"/>
</dbReference>
<feature type="region of interest" description="Disordered" evidence="6">
    <location>
        <begin position="208"/>
        <end position="227"/>
    </location>
</feature>
<name>A0A2A4YY95_9PROT</name>
<dbReference type="GO" id="GO:0005385">
    <property type="term" value="F:zinc ion transmembrane transporter activity"/>
    <property type="evidence" value="ECO:0007669"/>
    <property type="project" value="TreeGrafter"/>
</dbReference>
<keyword evidence="4 7" id="KW-1133">Transmembrane helix</keyword>
<evidence type="ECO:0000259" key="8">
    <source>
        <dbReference type="Pfam" id="PF01545"/>
    </source>
</evidence>
<feature type="transmembrane region" description="Helical" evidence="7">
    <location>
        <begin position="87"/>
        <end position="104"/>
    </location>
</feature>
<dbReference type="PANTHER" id="PTHR11562:SF17">
    <property type="entry name" value="RE54080P-RELATED"/>
    <property type="match status" value="1"/>
</dbReference>
<evidence type="ECO:0000256" key="2">
    <source>
        <dbReference type="ARBA" id="ARBA00022692"/>
    </source>
</evidence>
<dbReference type="InterPro" id="IPR058533">
    <property type="entry name" value="Cation_efflux_TM"/>
</dbReference>
<gene>
    <name evidence="9" type="ORF">COB13_11015</name>
</gene>
<evidence type="ECO:0000313" key="9">
    <source>
        <dbReference type="EMBL" id="PCI99772.1"/>
    </source>
</evidence>
<dbReference type="Gene3D" id="1.20.1510.10">
    <property type="entry name" value="Cation efflux protein transmembrane domain"/>
    <property type="match status" value="1"/>
</dbReference>
<dbReference type="GO" id="GO:0005886">
    <property type="term" value="C:plasma membrane"/>
    <property type="evidence" value="ECO:0007669"/>
    <property type="project" value="TreeGrafter"/>
</dbReference>
<feature type="transmembrane region" description="Helical" evidence="7">
    <location>
        <begin position="152"/>
        <end position="169"/>
    </location>
</feature>
<reference evidence="9" key="2">
    <citation type="journal article" date="2018" name="ISME J.">
        <title>A dynamic microbial community with high functional redundancy inhabits the cold, oxic subseafloor aquifer.</title>
        <authorList>
            <person name="Tully B.J."/>
            <person name="Wheat C.G."/>
            <person name="Glazer B.T."/>
            <person name="Huber J.A."/>
        </authorList>
    </citation>
    <scope>NUCLEOTIDE SEQUENCE</scope>
    <source>
        <strain evidence="9">NORP83</strain>
    </source>
</reference>
<accession>A0A2A4YY95</accession>
<keyword evidence="2 7" id="KW-0812">Transmembrane</keyword>
<evidence type="ECO:0000256" key="6">
    <source>
        <dbReference type="SAM" id="MobiDB-lite"/>
    </source>
</evidence>
<sequence length="227" mass="24221">MSAKCGHDVTFDGSTPAYKRAIWMVIALNAGMFVVEILGGQIANSLSLFADAMDFLADAATYGISLLVIGMPLAIRAKTALAKGISLTLMGVFVLGATIYNLFILDVPEYSTMGLIGLMALTANLLSVLILYRFKDGDSNIRSVWLCSRNDAIGNIMVMIAAGAVYYTQSGLPDLIVAGLMSSLFLSSSYKIITQALQELRTGQAVNSACSTDGERNHDQPDIGHTH</sequence>
<feature type="domain" description="Cation efflux protein transmembrane" evidence="8">
    <location>
        <begin position="80"/>
        <end position="200"/>
    </location>
</feature>
<dbReference type="EMBL" id="NVUS01000014">
    <property type="protein sequence ID" value="PCI99772.1"/>
    <property type="molecule type" value="Genomic_DNA"/>
</dbReference>
<evidence type="ECO:0000256" key="4">
    <source>
        <dbReference type="ARBA" id="ARBA00022989"/>
    </source>
</evidence>
<comment type="caution">
    <text evidence="9">The sequence shown here is derived from an EMBL/GenBank/DDBJ whole genome shotgun (WGS) entry which is preliminary data.</text>
</comment>
<evidence type="ECO:0000256" key="3">
    <source>
        <dbReference type="ARBA" id="ARBA00022906"/>
    </source>
</evidence>